<evidence type="ECO:0000256" key="1">
    <source>
        <dbReference type="ARBA" id="ARBA00004496"/>
    </source>
</evidence>
<protein>
    <submittedName>
        <fullName evidence="9">Putative two component transcriptional regulator, winged helix family</fullName>
    </submittedName>
</protein>
<dbReference type="PROSITE" id="PS51755">
    <property type="entry name" value="OMPR_PHOB"/>
    <property type="match status" value="1"/>
</dbReference>
<evidence type="ECO:0000256" key="5">
    <source>
        <dbReference type="ARBA" id="ARBA00023125"/>
    </source>
</evidence>
<dbReference type="CDD" id="cd00383">
    <property type="entry name" value="trans_reg_C"/>
    <property type="match status" value="1"/>
</dbReference>
<reference evidence="9 10" key="1">
    <citation type="submission" date="2019-05" db="EMBL/GenBank/DDBJ databases">
        <authorList>
            <person name="Chen C."/>
        </authorList>
    </citation>
    <scope>NUCLEOTIDE SEQUENCE [LARGE SCALE GENOMIC DNA]</scope>
    <source>
        <strain evidence="9 10">HB172198</strain>
    </source>
</reference>
<evidence type="ECO:0000313" key="9">
    <source>
        <dbReference type="EMBL" id="QCT04660.1"/>
    </source>
</evidence>
<evidence type="ECO:0000313" key="10">
    <source>
        <dbReference type="Proteomes" id="UP000300879"/>
    </source>
</evidence>
<proteinExistence type="predicted"/>
<evidence type="ECO:0000256" key="4">
    <source>
        <dbReference type="ARBA" id="ARBA00023015"/>
    </source>
</evidence>
<dbReference type="PANTHER" id="PTHR48111:SF1">
    <property type="entry name" value="TWO-COMPONENT RESPONSE REGULATOR ORR33"/>
    <property type="match status" value="1"/>
</dbReference>
<dbReference type="GO" id="GO:0005829">
    <property type="term" value="C:cytosol"/>
    <property type="evidence" value="ECO:0007669"/>
    <property type="project" value="TreeGrafter"/>
</dbReference>
<dbReference type="RefSeq" id="WP_138227336.1">
    <property type="nucleotide sequence ID" value="NZ_CP040396.1"/>
</dbReference>
<dbReference type="SMART" id="SM00862">
    <property type="entry name" value="Trans_reg_C"/>
    <property type="match status" value="1"/>
</dbReference>
<dbReference type="EMBL" id="CP040396">
    <property type="protein sequence ID" value="QCT04660.1"/>
    <property type="molecule type" value="Genomic_DNA"/>
</dbReference>
<dbReference type="OrthoDB" id="2652196at2"/>
<dbReference type="InterPro" id="IPR036388">
    <property type="entry name" value="WH-like_DNA-bd_sf"/>
</dbReference>
<sequence length="269" mass="30260">MSNQAKQVAQTRGGIVSFAGTSWPEPYSKPLEELSCPVSLYRAAMLSRQPGRVHELGLILSEHCFDVMMMRRWEPRLTSALTAGLVIADLTHCDTPGQFDEECVMLMPEGVQLPVMYLVNETLMNSASTSMLDKELLVWPARSAQTLMYQIQRSIRVHAASQPEVMPESPSREVYKDLWIDRDKMTVQRRALPVHLTKTEYSLLILLLDSKGAVRTREELMSEIWDTDFLGGSNVVDVHIKSLRKKLGDHAGAPQYIATVRGVGYRLAD</sequence>
<gene>
    <name evidence="9" type="ORF">E6C60_3955</name>
</gene>
<keyword evidence="3" id="KW-0902">Two-component regulatory system</keyword>
<comment type="subcellular location">
    <subcellularLocation>
        <location evidence="1">Cytoplasm</location>
    </subcellularLocation>
</comment>
<dbReference type="AlphaFoldDB" id="A0A4P8XRT0"/>
<dbReference type="KEGG" id="palo:E6C60_3955"/>
<keyword evidence="2" id="KW-0597">Phosphoprotein</keyword>
<evidence type="ECO:0000259" key="8">
    <source>
        <dbReference type="PROSITE" id="PS51755"/>
    </source>
</evidence>
<dbReference type="InterPro" id="IPR039420">
    <property type="entry name" value="WalR-like"/>
</dbReference>
<keyword evidence="10" id="KW-1185">Reference proteome</keyword>
<evidence type="ECO:0000256" key="2">
    <source>
        <dbReference type="ARBA" id="ARBA00022553"/>
    </source>
</evidence>
<dbReference type="GO" id="GO:0000156">
    <property type="term" value="F:phosphorelay response regulator activity"/>
    <property type="evidence" value="ECO:0007669"/>
    <property type="project" value="TreeGrafter"/>
</dbReference>
<keyword evidence="5 7" id="KW-0238">DNA-binding</keyword>
<dbReference type="PANTHER" id="PTHR48111">
    <property type="entry name" value="REGULATOR OF RPOS"/>
    <property type="match status" value="1"/>
</dbReference>
<dbReference type="InterPro" id="IPR016032">
    <property type="entry name" value="Sig_transdc_resp-reg_C-effctor"/>
</dbReference>
<accession>A0A4P8XRT0</accession>
<dbReference type="InterPro" id="IPR001867">
    <property type="entry name" value="OmpR/PhoB-type_DNA-bd"/>
</dbReference>
<evidence type="ECO:0000256" key="3">
    <source>
        <dbReference type="ARBA" id="ARBA00023012"/>
    </source>
</evidence>
<keyword evidence="6" id="KW-0804">Transcription</keyword>
<organism evidence="9 10">
    <name type="scientific">Paenibacillus algicola</name>
    <dbReference type="NCBI Taxonomy" id="2565926"/>
    <lineage>
        <taxon>Bacteria</taxon>
        <taxon>Bacillati</taxon>
        <taxon>Bacillota</taxon>
        <taxon>Bacilli</taxon>
        <taxon>Bacillales</taxon>
        <taxon>Paenibacillaceae</taxon>
        <taxon>Paenibacillus</taxon>
    </lineage>
</organism>
<dbReference type="Proteomes" id="UP000300879">
    <property type="component" value="Chromosome"/>
</dbReference>
<feature type="domain" description="OmpR/PhoB-type" evidence="8">
    <location>
        <begin position="170"/>
        <end position="269"/>
    </location>
</feature>
<dbReference type="GO" id="GO:0006355">
    <property type="term" value="P:regulation of DNA-templated transcription"/>
    <property type="evidence" value="ECO:0007669"/>
    <property type="project" value="InterPro"/>
</dbReference>
<keyword evidence="4" id="KW-0805">Transcription regulation</keyword>
<dbReference type="GO" id="GO:0000976">
    <property type="term" value="F:transcription cis-regulatory region binding"/>
    <property type="evidence" value="ECO:0007669"/>
    <property type="project" value="TreeGrafter"/>
</dbReference>
<dbReference type="Gene3D" id="1.10.10.10">
    <property type="entry name" value="Winged helix-like DNA-binding domain superfamily/Winged helix DNA-binding domain"/>
    <property type="match status" value="1"/>
</dbReference>
<evidence type="ECO:0000256" key="7">
    <source>
        <dbReference type="PROSITE-ProRule" id="PRU01091"/>
    </source>
</evidence>
<dbReference type="FunFam" id="1.10.10.10:FF:000018">
    <property type="entry name" value="DNA-binding response regulator ResD"/>
    <property type="match status" value="1"/>
</dbReference>
<name>A0A4P8XRT0_9BACL</name>
<evidence type="ECO:0000256" key="6">
    <source>
        <dbReference type="ARBA" id="ARBA00023163"/>
    </source>
</evidence>
<dbReference type="GO" id="GO:0032993">
    <property type="term" value="C:protein-DNA complex"/>
    <property type="evidence" value="ECO:0007669"/>
    <property type="project" value="TreeGrafter"/>
</dbReference>
<dbReference type="Pfam" id="PF00486">
    <property type="entry name" value="Trans_reg_C"/>
    <property type="match status" value="1"/>
</dbReference>
<feature type="DNA-binding region" description="OmpR/PhoB-type" evidence="7">
    <location>
        <begin position="170"/>
        <end position="269"/>
    </location>
</feature>
<dbReference type="SUPFAM" id="SSF46894">
    <property type="entry name" value="C-terminal effector domain of the bipartite response regulators"/>
    <property type="match status" value="1"/>
</dbReference>